<evidence type="ECO:0008006" key="4">
    <source>
        <dbReference type="Google" id="ProtNLM"/>
    </source>
</evidence>
<keyword evidence="1" id="KW-0472">Membrane</keyword>
<keyword evidence="1" id="KW-1133">Transmembrane helix</keyword>
<sequence>MKLIFWIVRLVIFVFLLGFSLVNTNEITLNLLVDYRLKVPFIIFGLIFFVVCCVIGVFAILPSLIRCRVDLRQNP</sequence>
<keyword evidence="3" id="KW-1185">Reference proteome</keyword>
<organism evidence="2 3">
    <name type="scientific">Candidatus Pandoraea novymonadis</name>
    <dbReference type="NCBI Taxonomy" id="1808959"/>
    <lineage>
        <taxon>Bacteria</taxon>
        <taxon>Pseudomonadati</taxon>
        <taxon>Pseudomonadota</taxon>
        <taxon>Betaproteobacteria</taxon>
        <taxon>Burkholderiales</taxon>
        <taxon>Burkholderiaceae</taxon>
        <taxon>Pandoraea</taxon>
    </lineage>
</organism>
<evidence type="ECO:0000313" key="2">
    <source>
        <dbReference type="EMBL" id="PSB92234.1"/>
    </source>
</evidence>
<dbReference type="EMBL" id="MUHY01000001">
    <property type="protein sequence ID" value="PSB92234.1"/>
    <property type="molecule type" value="Genomic_DNA"/>
</dbReference>
<name>A0ABX5FEZ1_9BURK</name>
<reference evidence="2 3" key="1">
    <citation type="journal article" date="2017" name="Front. Microbiol.">
        <title>Genome of Ca. Pandoraea novymonadis, an Endosymbiotic Bacterium of the Trypanosomatid Novymonas esmeraldas.</title>
        <authorList>
            <person name="Kostygov A.Y."/>
            <person name="Butenko A."/>
            <person name="Nenarokova A."/>
            <person name="Tashyreva D."/>
            <person name="Flegontov P."/>
            <person name="Lukes J."/>
            <person name="Yurchenko V."/>
        </authorList>
    </citation>
    <scope>NUCLEOTIDE SEQUENCE [LARGE SCALE GENOMIC DNA]</scope>
    <source>
        <strain evidence="2 3">E262</strain>
    </source>
</reference>
<evidence type="ECO:0000256" key="1">
    <source>
        <dbReference type="SAM" id="Phobius"/>
    </source>
</evidence>
<evidence type="ECO:0000313" key="3">
    <source>
        <dbReference type="Proteomes" id="UP000242660"/>
    </source>
</evidence>
<comment type="caution">
    <text evidence="2">The sequence shown here is derived from an EMBL/GenBank/DDBJ whole genome shotgun (WGS) entry which is preliminary data.</text>
</comment>
<proteinExistence type="predicted"/>
<feature type="transmembrane region" description="Helical" evidence="1">
    <location>
        <begin position="40"/>
        <end position="65"/>
    </location>
</feature>
<protein>
    <recommendedName>
        <fullName evidence="4">Lipopolysaccharide assembly protein A domain-containing protein</fullName>
    </recommendedName>
</protein>
<keyword evidence="1" id="KW-0812">Transmembrane</keyword>
<accession>A0ABX5FEZ1</accession>
<dbReference type="Proteomes" id="UP000242660">
    <property type="component" value="Unassembled WGS sequence"/>
</dbReference>
<gene>
    <name evidence="2" type="ORF">BZL35_00469</name>
</gene>